<dbReference type="EMBL" id="BEXD01003917">
    <property type="protein sequence ID" value="GBC03948.1"/>
    <property type="molecule type" value="Genomic_DNA"/>
</dbReference>
<dbReference type="AlphaFoldDB" id="A0A2Z6RLY8"/>
<gene>
    <name evidence="2" type="ORF">RCL2_001823500</name>
    <name evidence="1" type="ORF">RclHR1_05410004</name>
</gene>
<dbReference type="EMBL" id="BLAL01000203">
    <property type="protein sequence ID" value="GES91417.1"/>
    <property type="molecule type" value="Genomic_DNA"/>
</dbReference>
<comment type="caution">
    <text evidence="1">The sequence shown here is derived from an EMBL/GenBank/DDBJ whole genome shotgun (WGS) entry which is preliminary data.</text>
</comment>
<sequence>MNPTDYSYQSSQVSAIQGQPIHPTSFFYRPENDFYHYRVNCKEIKHNVITYFLNSNNKIQFHENEHVFFYHQQYDDRFYQVICELVSPTAITNYLNENIYGIKLQQNMGQEQLSFSIEQKQNLEFYLAQYLSNNLLI</sequence>
<dbReference type="Proteomes" id="UP000615446">
    <property type="component" value="Unassembled WGS sequence"/>
</dbReference>
<organism evidence="1 3">
    <name type="scientific">Rhizophagus clarus</name>
    <dbReference type="NCBI Taxonomy" id="94130"/>
    <lineage>
        <taxon>Eukaryota</taxon>
        <taxon>Fungi</taxon>
        <taxon>Fungi incertae sedis</taxon>
        <taxon>Mucoromycota</taxon>
        <taxon>Glomeromycotina</taxon>
        <taxon>Glomeromycetes</taxon>
        <taxon>Glomerales</taxon>
        <taxon>Glomeraceae</taxon>
        <taxon>Rhizophagus</taxon>
    </lineage>
</organism>
<evidence type="ECO:0000313" key="1">
    <source>
        <dbReference type="EMBL" id="GBC03948.1"/>
    </source>
</evidence>
<reference evidence="1 3" key="1">
    <citation type="submission" date="2017-11" db="EMBL/GenBank/DDBJ databases">
        <title>The genome of Rhizophagus clarus HR1 reveals common genetic basis of auxotrophy among arbuscular mycorrhizal fungi.</title>
        <authorList>
            <person name="Kobayashi Y."/>
        </authorList>
    </citation>
    <scope>NUCLEOTIDE SEQUENCE [LARGE SCALE GENOMIC DNA]</scope>
    <source>
        <strain evidence="1 3">HR1</strain>
    </source>
</reference>
<protein>
    <submittedName>
        <fullName evidence="1">Uncharacterized protein</fullName>
    </submittedName>
</protein>
<accession>A0A2Z6RLY8</accession>
<proteinExistence type="predicted"/>
<reference evidence="2" key="2">
    <citation type="submission" date="2019-10" db="EMBL/GenBank/DDBJ databases">
        <title>Conservation and host-specific expression of non-tandemly repeated heterogenous ribosome RNA gene in arbuscular mycorrhizal fungi.</title>
        <authorList>
            <person name="Maeda T."/>
            <person name="Kobayashi Y."/>
            <person name="Nakagawa T."/>
            <person name="Ezawa T."/>
            <person name="Yamaguchi K."/>
            <person name="Bino T."/>
            <person name="Nishimoto Y."/>
            <person name="Shigenobu S."/>
            <person name="Kawaguchi M."/>
        </authorList>
    </citation>
    <scope>NUCLEOTIDE SEQUENCE</scope>
    <source>
        <strain evidence="2">HR1</strain>
    </source>
</reference>
<name>A0A2Z6RLY8_9GLOM</name>
<dbReference type="Proteomes" id="UP000247702">
    <property type="component" value="Unassembled WGS sequence"/>
</dbReference>
<keyword evidence="3" id="KW-1185">Reference proteome</keyword>
<dbReference type="OrthoDB" id="2411647at2759"/>
<evidence type="ECO:0000313" key="3">
    <source>
        <dbReference type="Proteomes" id="UP000247702"/>
    </source>
</evidence>
<evidence type="ECO:0000313" key="2">
    <source>
        <dbReference type="EMBL" id="GES91417.1"/>
    </source>
</evidence>